<name>A0A0E2BEJ1_9LEPT</name>
<organism evidence="1 2">
    <name type="scientific">Leptospira santarosai str. MOR084</name>
    <dbReference type="NCBI Taxonomy" id="1049984"/>
    <lineage>
        <taxon>Bacteria</taxon>
        <taxon>Pseudomonadati</taxon>
        <taxon>Spirochaetota</taxon>
        <taxon>Spirochaetia</taxon>
        <taxon>Leptospirales</taxon>
        <taxon>Leptospiraceae</taxon>
        <taxon>Leptospira</taxon>
    </lineage>
</organism>
<dbReference type="Proteomes" id="UP000006329">
    <property type="component" value="Unassembled WGS sequence"/>
</dbReference>
<evidence type="ECO:0000313" key="1">
    <source>
        <dbReference type="EMBL" id="EKO33773.1"/>
    </source>
</evidence>
<reference evidence="1" key="1">
    <citation type="submission" date="2012-10" db="EMBL/GenBank/DDBJ databases">
        <authorList>
            <person name="Harkins D.M."/>
            <person name="Durkin A.S."/>
            <person name="Brinkac L.M."/>
            <person name="Haft D.H."/>
            <person name="Selengut J.D."/>
            <person name="Sanka R."/>
            <person name="DePew J."/>
            <person name="Purushe J."/>
            <person name="Matthias M.A."/>
            <person name="Vinetz J.M."/>
            <person name="Sutton G.G."/>
            <person name="Nierman W.C."/>
            <person name="Fouts D.E."/>
        </authorList>
    </citation>
    <scope>NUCLEOTIDE SEQUENCE [LARGE SCALE GENOMIC DNA]</scope>
    <source>
        <strain evidence="1">MOR084</strain>
    </source>
</reference>
<dbReference type="EMBL" id="AHON02000043">
    <property type="protein sequence ID" value="EKO33773.1"/>
    <property type="molecule type" value="Genomic_DNA"/>
</dbReference>
<gene>
    <name evidence="1" type="ORF">LEP1GSC179_2848</name>
</gene>
<protein>
    <submittedName>
        <fullName evidence="1">Uncharacterized protein</fullName>
    </submittedName>
</protein>
<accession>A0A0E2BEJ1</accession>
<comment type="caution">
    <text evidence="1">The sequence shown here is derived from an EMBL/GenBank/DDBJ whole genome shotgun (WGS) entry which is preliminary data.</text>
</comment>
<sequence>MKSFSKGYLKNTLSLLKMSIPAILRYFEIISRKFSQCNGPECFCV</sequence>
<proteinExistence type="predicted"/>
<evidence type="ECO:0000313" key="2">
    <source>
        <dbReference type="Proteomes" id="UP000006329"/>
    </source>
</evidence>
<keyword evidence="2" id="KW-1185">Reference proteome</keyword>
<dbReference type="AlphaFoldDB" id="A0A0E2BEJ1"/>